<comment type="function">
    <text evidence="6">Specifically methylates the N7 position of guanine in position 527 of 16S rRNA.</text>
</comment>
<evidence type="ECO:0000256" key="6">
    <source>
        <dbReference type="HAMAP-Rule" id="MF_00074"/>
    </source>
</evidence>
<reference evidence="7 8" key="1">
    <citation type="submission" date="2022-03" db="EMBL/GenBank/DDBJ databases">
        <title>Genomic Encyclopedia of Type Strains, Phase III (KMG-III): the genomes of soil and plant-associated and newly described type strains.</title>
        <authorList>
            <person name="Whitman W."/>
        </authorList>
    </citation>
    <scope>NUCLEOTIDE SEQUENCE [LARGE SCALE GENOMIC DNA]</scope>
    <source>
        <strain evidence="7 8">BSker1</strain>
    </source>
</reference>
<evidence type="ECO:0000256" key="1">
    <source>
        <dbReference type="ARBA" id="ARBA00022490"/>
    </source>
</evidence>
<dbReference type="GO" id="GO:0008168">
    <property type="term" value="F:methyltransferase activity"/>
    <property type="evidence" value="ECO:0007669"/>
    <property type="project" value="UniProtKB-KW"/>
</dbReference>
<comment type="similarity">
    <text evidence="6">Belongs to the methyltransferase superfamily. RNA methyltransferase RsmG family.</text>
</comment>
<comment type="caution">
    <text evidence="7">The sequence shown here is derived from an EMBL/GenBank/DDBJ whole genome shotgun (WGS) entry which is preliminary data.</text>
</comment>
<name>A0ABT1GD88_9GAMM</name>
<dbReference type="NCBIfam" id="TIGR00138">
    <property type="entry name" value="rsmG_gidB"/>
    <property type="match status" value="1"/>
</dbReference>
<feature type="binding site" evidence="6">
    <location>
        <begin position="133"/>
        <end position="134"/>
    </location>
    <ligand>
        <name>S-adenosyl-L-methionine</name>
        <dbReference type="ChEBI" id="CHEBI:59789"/>
    </ligand>
</feature>
<evidence type="ECO:0000313" key="7">
    <source>
        <dbReference type="EMBL" id="MCP1728228.1"/>
    </source>
</evidence>
<keyword evidence="8" id="KW-1185">Reference proteome</keyword>
<dbReference type="SUPFAM" id="SSF53335">
    <property type="entry name" value="S-adenosyl-L-methionine-dependent methyltransferases"/>
    <property type="match status" value="1"/>
</dbReference>
<comment type="catalytic activity">
    <reaction evidence="6">
        <text>guanosine(527) in 16S rRNA + S-adenosyl-L-methionine = N(7)-methylguanosine(527) in 16S rRNA + S-adenosyl-L-homocysteine</text>
        <dbReference type="Rhea" id="RHEA:42732"/>
        <dbReference type="Rhea" id="RHEA-COMP:10209"/>
        <dbReference type="Rhea" id="RHEA-COMP:10210"/>
        <dbReference type="ChEBI" id="CHEBI:57856"/>
        <dbReference type="ChEBI" id="CHEBI:59789"/>
        <dbReference type="ChEBI" id="CHEBI:74269"/>
        <dbReference type="ChEBI" id="CHEBI:74480"/>
        <dbReference type="EC" id="2.1.1.170"/>
    </reaction>
</comment>
<evidence type="ECO:0000313" key="8">
    <source>
        <dbReference type="Proteomes" id="UP001523550"/>
    </source>
</evidence>
<keyword evidence="5 6" id="KW-0949">S-adenosyl-L-methionine</keyword>
<organism evidence="7 8">
    <name type="scientific">Natronospira proteinivora</name>
    <dbReference type="NCBI Taxonomy" id="1807133"/>
    <lineage>
        <taxon>Bacteria</taxon>
        <taxon>Pseudomonadati</taxon>
        <taxon>Pseudomonadota</taxon>
        <taxon>Gammaproteobacteria</taxon>
        <taxon>Natronospirales</taxon>
        <taxon>Natronospiraceae</taxon>
        <taxon>Natronospira</taxon>
    </lineage>
</organism>
<dbReference type="HAMAP" id="MF_00074">
    <property type="entry name" value="16SrRNA_methyltr_G"/>
    <property type="match status" value="1"/>
</dbReference>
<keyword evidence="4 6" id="KW-0808">Transferase</keyword>
<dbReference type="InterPro" id="IPR029063">
    <property type="entry name" value="SAM-dependent_MTases_sf"/>
</dbReference>
<proteinExistence type="inferred from homology"/>
<keyword evidence="3 6" id="KW-0489">Methyltransferase</keyword>
<keyword evidence="1 6" id="KW-0963">Cytoplasm</keyword>
<evidence type="ECO:0000256" key="4">
    <source>
        <dbReference type="ARBA" id="ARBA00022679"/>
    </source>
</evidence>
<accession>A0ABT1GD88</accession>
<evidence type="ECO:0000256" key="5">
    <source>
        <dbReference type="ARBA" id="ARBA00022691"/>
    </source>
</evidence>
<comment type="subcellular location">
    <subcellularLocation>
        <location evidence="6">Cytoplasm</location>
    </subcellularLocation>
</comment>
<evidence type="ECO:0000256" key="2">
    <source>
        <dbReference type="ARBA" id="ARBA00022552"/>
    </source>
</evidence>
<dbReference type="PIRSF" id="PIRSF003078">
    <property type="entry name" value="GidB"/>
    <property type="match status" value="1"/>
</dbReference>
<comment type="caution">
    <text evidence="6">Lacks conserved residue(s) required for the propagation of feature annotation.</text>
</comment>
<dbReference type="EC" id="2.1.1.170" evidence="6"/>
<dbReference type="Pfam" id="PF02527">
    <property type="entry name" value="GidB"/>
    <property type="match status" value="1"/>
</dbReference>
<feature type="binding site" evidence="6">
    <location>
        <position position="82"/>
    </location>
    <ligand>
        <name>S-adenosyl-L-methionine</name>
        <dbReference type="ChEBI" id="CHEBI:59789"/>
    </ligand>
</feature>
<sequence length="217" mass="23779">MTTEKLPKKLPQRLDDGLEAMDIGLDAEAKERLVALLGLLGKWNRAYNLTAVRDPMEMVPRHLLDSLSLLPDLGGKTVLDVGTGAGFPGLPLAIARPEMEFILLDSALKRVRFVRQAALELGLQNVAVVQSRIEDYRPERAFDTVTCRAFSSLGEFVVAAGARVAPEGRLVAMKGRYPAEELAGCPPGWQLKAARPVSIPGLDAERHQIIMCRTRQN</sequence>
<gene>
    <name evidence="6" type="primary">rsmG</name>
    <name evidence="7" type="ORF">J2T60_002228</name>
</gene>
<dbReference type="Gene3D" id="3.40.50.150">
    <property type="entry name" value="Vaccinia Virus protein VP39"/>
    <property type="match status" value="1"/>
</dbReference>
<dbReference type="GO" id="GO:0032259">
    <property type="term" value="P:methylation"/>
    <property type="evidence" value="ECO:0007669"/>
    <property type="project" value="UniProtKB-KW"/>
</dbReference>
<dbReference type="PANTHER" id="PTHR31760:SF0">
    <property type="entry name" value="S-ADENOSYL-L-METHIONINE-DEPENDENT METHYLTRANSFERASES SUPERFAMILY PROTEIN"/>
    <property type="match status" value="1"/>
</dbReference>
<dbReference type="Proteomes" id="UP001523550">
    <property type="component" value="Unassembled WGS sequence"/>
</dbReference>
<dbReference type="EMBL" id="JALJYF010000002">
    <property type="protein sequence ID" value="MCP1728228.1"/>
    <property type="molecule type" value="Genomic_DNA"/>
</dbReference>
<dbReference type="PANTHER" id="PTHR31760">
    <property type="entry name" value="S-ADENOSYL-L-METHIONINE-DEPENDENT METHYLTRANSFERASES SUPERFAMILY PROTEIN"/>
    <property type="match status" value="1"/>
</dbReference>
<protein>
    <recommendedName>
        <fullName evidence="6">Ribosomal RNA small subunit methyltransferase G</fullName>
        <ecNumber evidence="6">2.1.1.170</ecNumber>
    </recommendedName>
    <alternativeName>
        <fullName evidence="6">16S rRNA 7-methylguanosine methyltransferase</fullName>
        <shortName evidence="6">16S rRNA m7G methyltransferase</shortName>
    </alternativeName>
</protein>
<evidence type="ECO:0000256" key="3">
    <source>
        <dbReference type="ARBA" id="ARBA00022603"/>
    </source>
</evidence>
<feature type="binding site" evidence="6">
    <location>
        <position position="87"/>
    </location>
    <ligand>
        <name>S-adenosyl-L-methionine</name>
        <dbReference type="ChEBI" id="CHEBI:59789"/>
    </ligand>
</feature>
<dbReference type="InterPro" id="IPR003682">
    <property type="entry name" value="rRNA_ssu_MeTfrase_G"/>
</dbReference>
<dbReference type="CDD" id="cd02440">
    <property type="entry name" value="AdoMet_MTases"/>
    <property type="match status" value="1"/>
</dbReference>
<keyword evidence="2 6" id="KW-0698">rRNA processing</keyword>
<feature type="binding site" evidence="6">
    <location>
        <position position="148"/>
    </location>
    <ligand>
        <name>S-adenosyl-L-methionine</name>
        <dbReference type="ChEBI" id="CHEBI:59789"/>
    </ligand>
</feature>
<dbReference type="RefSeq" id="WP_253449957.1">
    <property type="nucleotide sequence ID" value="NZ_JALJYF010000002.1"/>
</dbReference>